<feature type="domain" description="IclR-ED" evidence="7">
    <location>
        <begin position="68"/>
        <end position="251"/>
    </location>
</feature>
<evidence type="ECO:0000256" key="2">
    <source>
        <dbReference type="ARBA" id="ARBA00023125"/>
    </source>
</evidence>
<evidence type="ECO:0000313" key="9">
    <source>
        <dbReference type="Proteomes" id="UP000287156"/>
    </source>
</evidence>
<evidence type="ECO:0000259" key="6">
    <source>
        <dbReference type="PROSITE" id="PS51077"/>
    </source>
</evidence>
<dbReference type="Gene3D" id="3.30.450.40">
    <property type="match status" value="1"/>
</dbReference>
<dbReference type="Proteomes" id="UP000287156">
    <property type="component" value="Unassembled WGS sequence"/>
</dbReference>
<dbReference type="PANTHER" id="PTHR30136:SF24">
    <property type="entry name" value="HTH-TYPE TRANSCRIPTIONAL REPRESSOR ALLR"/>
    <property type="match status" value="1"/>
</dbReference>
<comment type="caution">
    <text evidence="8">The sequence shown here is derived from an EMBL/GenBank/DDBJ whole genome shotgun (WGS) entry which is preliminary data.</text>
</comment>
<keyword evidence="1" id="KW-0805">Transcription regulation</keyword>
<dbReference type="AlphaFoldDB" id="A0A429XT80"/>
<sequence>MNQSVIKALRLLDLFSESELELTLNEIAERAGMPKPTVFRLLSSLEHMGFLSKSKNSTHDVRYQLGLKLLELGGLVADSLELRKSSLPHMQLLQSEINEAVHLVIRDGDEAIYIEKVESNRALRLYTRVGRRSALYLGSGPQLLLAYMPDKEREEIIDKMQFHRVAENTIMSKEDLREKINNIQDQGYSFSNGEQDSETIGISYPIYDHTGQVIAALNVSGPTTRLQGAYKESVQIKTKETAVKISNDLGFISDSYGGKYREKSV</sequence>
<protein>
    <recommendedName>
        <fullName evidence="5">Glycerol operon regulatory protein</fullName>
    </recommendedName>
</protein>
<dbReference type="InterPro" id="IPR036390">
    <property type="entry name" value="WH_DNA-bd_sf"/>
</dbReference>
<gene>
    <name evidence="8" type="ORF">D4T97_019865</name>
</gene>
<evidence type="ECO:0000256" key="4">
    <source>
        <dbReference type="ARBA" id="ARBA00058938"/>
    </source>
</evidence>
<dbReference type="GO" id="GO:0003677">
    <property type="term" value="F:DNA binding"/>
    <property type="evidence" value="ECO:0007669"/>
    <property type="project" value="UniProtKB-KW"/>
</dbReference>
<evidence type="ECO:0000259" key="7">
    <source>
        <dbReference type="PROSITE" id="PS51078"/>
    </source>
</evidence>
<dbReference type="Pfam" id="PF01614">
    <property type="entry name" value="IclR_C"/>
    <property type="match status" value="1"/>
</dbReference>
<name>A0A429XT80_9BACI</name>
<keyword evidence="3" id="KW-0804">Transcription</keyword>
<evidence type="ECO:0000256" key="5">
    <source>
        <dbReference type="ARBA" id="ARBA00070406"/>
    </source>
</evidence>
<dbReference type="InterPro" id="IPR005471">
    <property type="entry name" value="Tscrpt_reg_IclR_N"/>
</dbReference>
<feature type="domain" description="HTH iclR-type" evidence="6">
    <location>
        <begin position="2"/>
        <end position="67"/>
    </location>
</feature>
<organism evidence="8 9">
    <name type="scientific">Siminovitchia acidinfaciens</name>
    <dbReference type="NCBI Taxonomy" id="2321395"/>
    <lineage>
        <taxon>Bacteria</taxon>
        <taxon>Bacillati</taxon>
        <taxon>Bacillota</taxon>
        <taxon>Bacilli</taxon>
        <taxon>Bacillales</taxon>
        <taxon>Bacillaceae</taxon>
        <taxon>Siminovitchia</taxon>
    </lineage>
</organism>
<dbReference type="InterPro" id="IPR050707">
    <property type="entry name" value="HTH_MetabolicPath_Reg"/>
</dbReference>
<evidence type="ECO:0000256" key="3">
    <source>
        <dbReference type="ARBA" id="ARBA00023163"/>
    </source>
</evidence>
<dbReference type="PROSITE" id="PS51078">
    <property type="entry name" value="ICLR_ED"/>
    <property type="match status" value="1"/>
</dbReference>
<comment type="function">
    <text evidence="4">May be an activator protein for the gylABX operon.</text>
</comment>
<dbReference type="SUPFAM" id="SSF46785">
    <property type="entry name" value="Winged helix' DNA-binding domain"/>
    <property type="match status" value="1"/>
</dbReference>
<dbReference type="Gene3D" id="1.10.10.10">
    <property type="entry name" value="Winged helix-like DNA-binding domain superfamily/Winged helix DNA-binding domain"/>
    <property type="match status" value="1"/>
</dbReference>
<dbReference type="OrthoDB" id="9791752at2"/>
<keyword evidence="9" id="KW-1185">Reference proteome</keyword>
<dbReference type="PANTHER" id="PTHR30136">
    <property type="entry name" value="HELIX-TURN-HELIX TRANSCRIPTIONAL REGULATOR, ICLR FAMILY"/>
    <property type="match status" value="1"/>
</dbReference>
<dbReference type="FunFam" id="1.10.10.10:FF:000056">
    <property type="entry name" value="IclR family transcriptional regulator"/>
    <property type="match status" value="1"/>
</dbReference>
<proteinExistence type="predicted"/>
<dbReference type="EMBL" id="QYTV02000016">
    <property type="protein sequence ID" value="RST70876.1"/>
    <property type="molecule type" value="Genomic_DNA"/>
</dbReference>
<dbReference type="Pfam" id="PF09339">
    <property type="entry name" value="HTH_IclR"/>
    <property type="match status" value="1"/>
</dbReference>
<dbReference type="SUPFAM" id="SSF55781">
    <property type="entry name" value="GAF domain-like"/>
    <property type="match status" value="1"/>
</dbReference>
<reference evidence="8" key="1">
    <citation type="submission" date="2018-12" db="EMBL/GenBank/DDBJ databases">
        <authorList>
            <person name="Sun L."/>
            <person name="Chen Z."/>
        </authorList>
    </citation>
    <scope>NUCLEOTIDE SEQUENCE [LARGE SCALE GENOMIC DNA]</scope>
    <source>
        <strain evidence="8">3-2-2</strain>
    </source>
</reference>
<dbReference type="InterPro" id="IPR036388">
    <property type="entry name" value="WH-like_DNA-bd_sf"/>
</dbReference>
<dbReference type="RefSeq" id="WP_126052521.1">
    <property type="nucleotide sequence ID" value="NZ_QYTV02000016.1"/>
</dbReference>
<evidence type="ECO:0000256" key="1">
    <source>
        <dbReference type="ARBA" id="ARBA00023015"/>
    </source>
</evidence>
<dbReference type="InterPro" id="IPR014757">
    <property type="entry name" value="Tscrpt_reg_IclR_C"/>
</dbReference>
<dbReference type="InterPro" id="IPR029016">
    <property type="entry name" value="GAF-like_dom_sf"/>
</dbReference>
<dbReference type="PROSITE" id="PS51077">
    <property type="entry name" value="HTH_ICLR"/>
    <property type="match status" value="1"/>
</dbReference>
<evidence type="ECO:0000313" key="8">
    <source>
        <dbReference type="EMBL" id="RST70876.1"/>
    </source>
</evidence>
<dbReference type="GO" id="GO:0045892">
    <property type="term" value="P:negative regulation of DNA-templated transcription"/>
    <property type="evidence" value="ECO:0007669"/>
    <property type="project" value="UniProtKB-ARBA"/>
</dbReference>
<dbReference type="GO" id="GO:0003700">
    <property type="term" value="F:DNA-binding transcription factor activity"/>
    <property type="evidence" value="ECO:0007669"/>
    <property type="project" value="TreeGrafter"/>
</dbReference>
<dbReference type="SMART" id="SM00346">
    <property type="entry name" value="HTH_ICLR"/>
    <property type="match status" value="1"/>
</dbReference>
<keyword evidence="2" id="KW-0238">DNA-binding</keyword>
<accession>A0A429XT80</accession>